<gene>
    <name evidence="4" type="ORF">SAMN04490355_101239</name>
</gene>
<dbReference type="OrthoDB" id="9800565at2"/>
<name>A0A1I4JG59_9FIRM</name>
<comment type="similarity">
    <text evidence="1 2">Belongs to the metallophosphoesterase superfamily. YfcE family.</text>
</comment>
<dbReference type="SUPFAM" id="SSF56300">
    <property type="entry name" value="Metallo-dependent phosphatases"/>
    <property type="match status" value="1"/>
</dbReference>
<sequence length="162" mass="17625">MKIGVMSDTHGDQAAVRQGIKAAGSMDMWLHAGDYSQDANYLAKLVNVPVFAARGNCDGQAAAKIDEFVEVAGKKIWITHGHRYGVKQGVSQLVEWGRHYEVDIVIYGHTHIPDSHWEENLLVFNPGSAAEPRSGYGTCGILTIDHEGKIAGEILTVGKKVK</sequence>
<dbReference type="Proteomes" id="UP000199520">
    <property type="component" value="Unassembled WGS sequence"/>
</dbReference>
<dbReference type="Gene3D" id="3.60.21.10">
    <property type="match status" value="1"/>
</dbReference>
<accession>A0A1I4JG59</accession>
<dbReference type="STRING" id="1123291.SAMN04490355_101239"/>
<dbReference type="PANTHER" id="PTHR11124">
    <property type="entry name" value="VACUOLAR SORTING PROTEIN VPS29"/>
    <property type="match status" value="1"/>
</dbReference>
<evidence type="ECO:0000259" key="3">
    <source>
        <dbReference type="Pfam" id="PF12850"/>
    </source>
</evidence>
<dbReference type="InterPro" id="IPR041802">
    <property type="entry name" value="MPP_YfcE"/>
</dbReference>
<dbReference type="RefSeq" id="WP_090935113.1">
    <property type="nucleotide sequence ID" value="NZ_FOTS01000012.1"/>
</dbReference>
<protein>
    <recommendedName>
        <fullName evidence="2">Phosphoesterase</fullName>
        <ecNumber evidence="2">3.1.4.-</ecNumber>
    </recommendedName>
</protein>
<keyword evidence="5" id="KW-1185">Reference proteome</keyword>
<dbReference type="GO" id="GO:0046872">
    <property type="term" value="F:metal ion binding"/>
    <property type="evidence" value="ECO:0007669"/>
    <property type="project" value="UniProtKB-KW"/>
</dbReference>
<evidence type="ECO:0000256" key="2">
    <source>
        <dbReference type="RuleBase" id="RU362039"/>
    </source>
</evidence>
<reference evidence="5" key="1">
    <citation type="submission" date="2016-10" db="EMBL/GenBank/DDBJ databases">
        <authorList>
            <person name="Varghese N."/>
            <person name="Submissions S."/>
        </authorList>
    </citation>
    <scope>NUCLEOTIDE SEQUENCE [LARGE SCALE GENOMIC DNA]</scope>
    <source>
        <strain evidence="5">DSM 13327</strain>
    </source>
</reference>
<evidence type="ECO:0000313" key="5">
    <source>
        <dbReference type="Proteomes" id="UP000199520"/>
    </source>
</evidence>
<dbReference type="CDD" id="cd00841">
    <property type="entry name" value="MPP_YfcE"/>
    <property type="match status" value="1"/>
</dbReference>
<comment type="cofactor">
    <cofactor evidence="2">
        <name>a divalent metal cation</name>
        <dbReference type="ChEBI" id="CHEBI:60240"/>
    </cofactor>
</comment>
<dbReference type="AlphaFoldDB" id="A0A1I4JG59"/>
<dbReference type="InterPro" id="IPR024654">
    <property type="entry name" value="Calcineurin-like_PHP_lpxH"/>
</dbReference>
<organism evidence="4 5">
    <name type="scientific">Pelosinus propionicus DSM 13327</name>
    <dbReference type="NCBI Taxonomy" id="1123291"/>
    <lineage>
        <taxon>Bacteria</taxon>
        <taxon>Bacillati</taxon>
        <taxon>Bacillota</taxon>
        <taxon>Negativicutes</taxon>
        <taxon>Selenomonadales</taxon>
        <taxon>Sporomusaceae</taxon>
        <taxon>Pelosinus</taxon>
    </lineage>
</organism>
<feature type="domain" description="Calcineurin-like phosphoesterase" evidence="3">
    <location>
        <begin position="1"/>
        <end position="146"/>
    </location>
</feature>
<dbReference type="InterPro" id="IPR029052">
    <property type="entry name" value="Metallo-depent_PP-like"/>
</dbReference>
<dbReference type="EMBL" id="FOTS01000012">
    <property type="protein sequence ID" value="SFL65183.1"/>
    <property type="molecule type" value="Genomic_DNA"/>
</dbReference>
<evidence type="ECO:0000256" key="1">
    <source>
        <dbReference type="ARBA" id="ARBA00008950"/>
    </source>
</evidence>
<evidence type="ECO:0000313" key="4">
    <source>
        <dbReference type="EMBL" id="SFL65183.1"/>
    </source>
</evidence>
<proteinExistence type="inferred from homology"/>
<dbReference type="NCBIfam" id="TIGR00040">
    <property type="entry name" value="yfcE"/>
    <property type="match status" value="1"/>
</dbReference>
<dbReference type="Pfam" id="PF12850">
    <property type="entry name" value="Metallophos_2"/>
    <property type="match status" value="1"/>
</dbReference>
<dbReference type="InterPro" id="IPR000979">
    <property type="entry name" value="Phosphodiesterase_MJ0936/Vps29"/>
</dbReference>
<dbReference type="GO" id="GO:0016787">
    <property type="term" value="F:hydrolase activity"/>
    <property type="evidence" value="ECO:0007669"/>
    <property type="project" value="UniProtKB-UniRule"/>
</dbReference>
<keyword evidence="2" id="KW-0479">Metal-binding</keyword>
<dbReference type="EC" id="3.1.4.-" evidence="2"/>